<dbReference type="InterPro" id="IPR005304">
    <property type="entry name" value="Rbsml_bgen_MeTrfase_EMG1/NEP1"/>
</dbReference>
<evidence type="ECO:0000256" key="6">
    <source>
        <dbReference type="ARBA" id="ARBA00022691"/>
    </source>
</evidence>
<keyword evidence="6" id="KW-0949">S-adenosyl-L-methionine</keyword>
<dbReference type="GO" id="GO:0032040">
    <property type="term" value="C:small-subunit processome"/>
    <property type="evidence" value="ECO:0007669"/>
    <property type="project" value="TreeGrafter"/>
</dbReference>
<evidence type="ECO:0000313" key="10">
    <source>
        <dbReference type="Proteomes" id="UP000033188"/>
    </source>
</evidence>
<dbReference type="Proteomes" id="UP000033188">
    <property type="component" value="Chromosome 2"/>
</dbReference>
<evidence type="ECO:0000256" key="7">
    <source>
        <dbReference type="ARBA" id="ARBA00022730"/>
    </source>
</evidence>
<keyword evidence="10" id="KW-1185">Reference proteome</keyword>
<evidence type="ECO:0000256" key="2">
    <source>
        <dbReference type="ARBA" id="ARBA00022517"/>
    </source>
</evidence>
<dbReference type="OMA" id="ECKFSND"/>
<keyword evidence="3" id="KW-0698">rRNA processing</keyword>
<reference evidence="10" key="1">
    <citation type="submission" date="2014-06" db="EMBL/GenBank/DDBJ databases">
        <authorList>
            <person name="Aslett M."/>
            <person name="De Silva N."/>
        </authorList>
    </citation>
    <scope>NUCLEOTIDE SEQUENCE [LARGE SCALE GENOMIC DNA]</scope>
    <source>
        <strain evidence="10">Bond</strain>
    </source>
</reference>
<comment type="similarity">
    <text evidence="1">Belongs to the class IV-like SAM-binding methyltransferase superfamily. RNA methyltransferase NEP1 family.</text>
</comment>
<dbReference type="GO" id="GO:0019843">
    <property type="term" value="F:rRNA binding"/>
    <property type="evidence" value="ECO:0007669"/>
    <property type="project" value="UniProtKB-KW"/>
</dbReference>
<evidence type="ECO:0000256" key="8">
    <source>
        <dbReference type="ARBA" id="ARBA00022884"/>
    </source>
</evidence>
<dbReference type="PANTHER" id="PTHR12636:SF5">
    <property type="entry name" value="RIBOSOMAL RNA SMALL SUBUNIT METHYLTRANSFERASE NEP1"/>
    <property type="match status" value="1"/>
</dbReference>
<dbReference type="GO" id="GO:0070475">
    <property type="term" value="P:rRNA base methylation"/>
    <property type="evidence" value="ECO:0007669"/>
    <property type="project" value="InterPro"/>
</dbReference>
<sequence length="200" mass="22450">MKSRQLVVVLEDATIINTQKESRVDILHQCLLVLLDSPLNKVTITVTTNHEHQSGLLKVLIRTEDNTLIDVSPHLRVPRTAKQFDSLLVHLMYKRQVKSQERDNVLMRVIKNNIEVALPPGSRRFGMSVGGRSVNLKEFCHQFAEVEYPVVFHVGAVSHSQPKGTVTQVEEVLSISNHGLTAAHVCAKLCSEFELLMQVV</sequence>
<dbReference type="PANTHER" id="PTHR12636">
    <property type="entry name" value="NEP1/MRA1"/>
    <property type="match status" value="1"/>
</dbReference>
<dbReference type="Pfam" id="PF03587">
    <property type="entry name" value="EMG1"/>
    <property type="match status" value="1"/>
</dbReference>
<evidence type="ECO:0000256" key="1">
    <source>
        <dbReference type="ARBA" id="ARBA00008115"/>
    </source>
</evidence>
<dbReference type="VEuPathDB" id="PiroplasmaDB:BBBOND_0205650"/>
<dbReference type="GO" id="GO:0070037">
    <property type="term" value="F:rRNA (pseudouridine) methyltransferase activity"/>
    <property type="evidence" value="ECO:0007669"/>
    <property type="project" value="InterPro"/>
</dbReference>
<evidence type="ECO:0000256" key="3">
    <source>
        <dbReference type="ARBA" id="ARBA00022552"/>
    </source>
</evidence>
<accession>A0A061D5W4</accession>
<name>A0A061D5W4_BABBI</name>
<keyword evidence="8" id="KW-0694">RNA-binding</keyword>
<keyword evidence="5" id="KW-0808">Transferase</keyword>
<dbReference type="KEGG" id="bbig:BBBOND_0205650"/>
<evidence type="ECO:0000313" key="9">
    <source>
        <dbReference type="EMBL" id="CDR95407.1"/>
    </source>
</evidence>
<evidence type="ECO:0000256" key="4">
    <source>
        <dbReference type="ARBA" id="ARBA00022603"/>
    </source>
</evidence>
<dbReference type="RefSeq" id="XP_012767593.1">
    <property type="nucleotide sequence ID" value="XM_012912139.1"/>
</dbReference>
<dbReference type="OrthoDB" id="269804at2759"/>
<dbReference type="EMBL" id="LK391708">
    <property type="protein sequence ID" value="CDR95407.1"/>
    <property type="molecule type" value="Genomic_DNA"/>
</dbReference>
<dbReference type="SUPFAM" id="SSF75217">
    <property type="entry name" value="alpha/beta knot"/>
    <property type="match status" value="1"/>
</dbReference>
<organism evidence="9 10">
    <name type="scientific">Babesia bigemina</name>
    <dbReference type="NCBI Taxonomy" id="5866"/>
    <lineage>
        <taxon>Eukaryota</taxon>
        <taxon>Sar</taxon>
        <taxon>Alveolata</taxon>
        <taxon>Apicomplexa</taxon>
        <taxon>Aconoidasida</taxon>
        <taxon>Piroplasmida</taxon>
        <taxon>Babesiidae</taxon>
        <taxon>Babesia</taxon>
    </lineage>
</organism>
<keyword evidence="7" id="KW-0699">rRNA-binding</keyword>
<evidence type="ECO:0000256" key="5">
    <source>
        <dbReference type="ARBA" id="ARBA00022679"/>
    </source>
</evidence>
<dbReference type="STRING" id="5866.A0A061D5W4"/>
<dbReference type="AlphaFoldDB" id="A0A061D5W4"/>
<dbReference type="GeneID" id="24563948"/>
<dbReference type="CDD" id="cd18088">
    <property type="entry name" value="Nep1-like"/>
    <property type="match status" value="1"/>
</dbReference>
<dbReference type="InterPro" id="IPR029028">
    <property type="entry name" value="Alpha/beta_knot_MTases"/>
</dbReference>
<protein>
    <submittedName>
        <fullName evidence="9">Suppressor Mra1 family domain containing protein, putative</fullName>
    </submittedName>
</protein>
<keyword evidence="4" id="KW-0489">Methyltransferase</keyword>
<gene>
    <name evidence="9" type="ORF">BBBOND_0205650</name>
</gene>
<dbReference type="InterPro" id="IPR029026">
    <property type="entry name" value="tRNA_m1G_MTases_N"/>
</dbReference>
<proteinExistence type="inferred from homology"/>
<keyword evidence="2" id="KW-0690">Ribosome biogenesis</keyword>
<dbReference type="Gene3D" id="3.40.1280.10">
    <property type="match status" value="1"/>
</dbReference>